<evidence type="ECO:0000313" key="3">
    <source>
        <dbReference type="Proteomes" id="UP000281553"/>
    </source>
</evidence>
<proteinExistence type="predicted"/>
<name>A0A3P7NJ26_DIBLA</name>
<dbReference type="OrthoDB" id="10374506at2759"/>
<evidence type="ECO:0000313" key="2">
    <source>
        <dbReference type="EMBL" id="VDN09399.1"/>
    </source>
</evidence>
<gene>
    <name evidence="2" type="ORF">DILT_LOCUS5230</name>
</gene>
<feature type="compositionally biased region" description="Basic and acidic residues" evidence="1">
    <location>
        <begin position="77"/>
        <end position="87"/>
    </location>
</feature>
<accession>A0A3P7NJ26</accession>
<dbReference type="AlphaFoldDB" id="A0A3P7NJ26"/>
<evidence type="ECO:0000256" key="1">
    <source>
        <dbReference type="SAM" id="MobiDB-lite"/>
    </source>
</evidence>
<dbReference type="Proteomes" id="UP000281553">
    <property type="component" value="Unassembled WGS sequence"/>
</dbReference>
<feature type="region of interest" description="Disordered" evidence="1">
    <location>
        <begin position="1"/>
        <end position="92"/>
    </location>
</feature>
<organism evidence="2 3">
    <name type="scientific">Dibothriocephalus latus</name>
    <name type="common">Fish tapeworm</name>
    <name type="synonym">Diphyllobothrium latum</name>
    <dbReference type="NCBI Taxonomy" id="60516"/>
    <lineage>
        <taxon>Eukaryota</taxon>
        <taxon>Metazoa</taxon>
        <taxon>Spiralia</taxon>
        <taxon>Lophotrochozoa</taxon>
        <taxon>Platyhelminthes</taxon>
        <taxon>Cestoda</taxon>
        <taxon>Eucestoda</taxon>
        <taxon>Diphyllobothriidea</taxon>
        <taxon>Diphyllobothriidae</taxon>
        <taxon>Dibothriocephalus</taxon>
    </lineage>
</organism>
<reference evidence="2 3" key="1">
    <citation type="submission" date="2018-11" db="EMBL/GenBank/DDBJ databases">
        <authorList>
            <consortium name="Pathogen Informatics"/>
        </authorList>
    </citation>
    <scope>NUCLEOTIDE SEQUENCE [LARGE SCALE GENOMIC DNA]</scope>
</reference>
<keyword evidence="3" id="KW-1185">Reference proteome</keyword>
<protein>
    <submittedName>
        <fullName evidence="2">Uncharacterized protein</fullName>
    </submittedName>
</protein>
<dbReference type="EMBL" id="UYRU01046981">
    <property type="protein sequence ID" value="VDN09399.1"/>
    <property type="molecule type" value="Genomic_DNA"/>
</dbReference>
<sequence>MKWRNFRQSKPVGGGAELHSPPQRTTAEAPGCPEATSPCLANNGSPPHLNPSIPSNGDHLKCEVPEDNGASTPGSALERRPTGEKVDSSSPEANRLLSAWIPASSSGPDPNHFHLAKEQLCTRALWG</sequence>